<gene>
    <name evidence="2" type="ORF">CSF007_9020</name>
</gene>
<feature type="signal peptide" evidence="1">
    <location>
        <begin position="1"/>
        <end position="32"/>
    </location>
</feature>
<dbReference type="GeneID" id="66879497"/>
<reference evidence="2" key="1">
    <citation type="journal article" date="2015" name="Genome Announc.">
        <title>Complete Genome Sequence of Yersinia ruckeri Strain CSF007-82, Etiologic Agent of Red Mouth Disease in Salmonid Fish.</title>
        <authorList>
            <person name="Nelson M.C."/>
            <person name="LaPatra S.E."/>
            <person name="Welch T.J."/>
            <person name="Graf J."/>
        </authorList>
    </citation>
    <scope>NUCLEOTIDE SEQUENCE</scope>
    <source>
        <strain evidence="2">CSF007-82</strain>
    </source>
</reference>
<dbReference type="InterPro" id="IPR011250">
    <property type="entry name" value="OMP/PagP_B-barrel"/>
</dbReference>
<sequence length="272" mass="30037">MRNKGHYRPRISCFTLILGLTGSFIPITQATANDLDTQQWHYEFTPYIWATGQSGTIGVDKGPGNGQSFNQSFSDIWDRMDIGGMAAFEARYDRWGLLLDGLYLRVADHDGISGPNGLVSLSADGNITQQQYSAAGYYRALDDGQTTLDTLAGLRYNIVSWDIDAQLTSPLLPGTAISRNFSERKRWVDPYAGVRITHRVDQQWSVVGYADIGGASSGSNLTWQLLGGVNYAFRSDVMGKLGYRYVSINYQNDGFIYDVATSGFYAGVGIVW</sequence>
<dbReference type="SUPFAM" id="SSF56925">
    <property type="entry name" value="OMPA-like"/>
    <property type="match status" value="1"/>
</dbReference>
<organism evidence="2">
    <name type="scientific">Yersinia ruckeri</name>
    <dbReference type="NCBI Taxonomy" id="29486"/>
    <lineage>
        <taxon>Bacteria</taxon>
        <taxon>Pseudomonadati</taxon>
        <taxon>Pseudomonadota</taxon>
        <taxon>Gammaproteobacteria</taxon>
        <taxon>Enterobacterales</taxon>
        <taxon>Yersiniaceae</taxon>
        <taxon>Yersinia</taxon>
    </lineage>
</organism>
<dbReference type="PATRIC" id="fig|29486.44.peg.1448"/>
<keyword evidence="1" id="KW-0732">Signal</keyword>
<dbReference type="Gene3D" id="2.40.160.20">
    <property type="match status" value="1"/>
</dbReference>
<proteinExistence type="predicted"/>
<evidence type="ECO:0000313" key="2">
    <source>
        <dbReference type="EMBL" id="CEK27557.1"/>
    </source>
</evidence>
<dbReference type="AlphaFoldDB" id="A0A085U7L0"/>
<dbReference type="RefSeq" id="WP_038242601.1">
    <property type="nucleotide sequence ID" value="NZ_CCYO01000024.1"/>
</dbReference>
<dbReference type="EMBL" id="LN681231">
    <property type="protein sequence ID" value="CEK27557.1"/>
    <property type="molecule type" value="Genomic_DNA"/>
</dbReference>
<evidence type="ECO:0000256" key="1">
    <source>
        <dbReference type="SAM" id="SignalP"/>
    </source>
</evidence>
<feature type="chain" id="PRO_5015029233" evidence="1">
    <location>
        <begin position="33"/>
        <end position="272"/>
    </location>
</feature>
<name>A0A085U7L0_YERRU</name>
<dbReference type="OrthoDB" id="6555107at2"/>
<protein>
    <submittedName>
        <fullName evidence="2">Uncharacterized protein</fullName>
    </submittedName>
</protein>
<accession>A0A085U7L0</accession>